<evidence type="ECO:0000313" key="2">
    <source>
        <dbReference type="EMBL" id="KAA8911466.1"/>
    </source>
</evidence>
<dbReference type="InParanoid" id="A0A5J5F5F4"/>
<name>A0A5J5F5F4_9PEZI</name>
<evidence type="ECO:0000256" key="1">
    <source>
        <dbReference type="SAM" id="MobiDB-lite"/>
    </source>
</evidence>
<feature type="region of interest" description="Disordered" evidence="1">
    <location>
        <begin position="260"/>
        <end position="328"/>
    </location>
</feature>
<dbReference type="Proteomes" id="UP000326924">
    <property type="component" value="Unassembled WGS sequence"/>
</dbReference>
<keyword evidence="3" id="KW-1185">Reference proteome</keyword>
<evidence type="ECO:0000313" key="3">
    <source>
        <dbReference type="Proteomes" id="UP000326924"/>
    </source>
</evidence>
<feature type="compositionally biased region" description="Polar residues" evidence="1">
    <location>
        <begin position="285"/>
        <end position="299"/>
    </location>
</feature>
<proteinExistence type="predicted"/>
<feature type="compositionally biased region" description="Basic and acidic residues" evidence="1">
    <location>
        <begin position="61"/>
        <end position="70"/>
    </location>
</feature>
<reference evidence="2 3" key="1">
    <citation type="submission" date="2019-09" db="EMBL/GenBank/DDBJ databases">
        <title>Draft genome of the ectomycorrhizal ascomycete Sphaerosporella brunnea.</title>
        <authorList>
            <consortium name="DOE Joint Genome Institute"/>
            <person name="Benucci G.M."/>
            <person name="Marozzi G."/>
            <person name="Antonielli L."/>
            <person name="Sanchez S."/>
            <person name="Marco P."/>
            <person name="Wang X."/>
            <person name="Falini L.B."/>
            <person name="Barry K."/>
            <person name="Haridas S."/>
            <person name="Lipzen A."/>
            <person name="Labutti K."/>
            <person name="Grigoriev I.V."/>
            <person name="Murat C."/>
            <person name="Martin F."/>
            <person name="Albertini E."/>
            <person name="Donnini D."/>
            <person name="Bonito G."/>
        </authorList>
    </citation>
    <scope>NUCLEOTIDE SEQUENCE [LARGE SCALE GENOMIC DNA]</scope>
    <source>
        <strain evidence="2 3">Sb_GMNB300</strain>
    </source>
</reference>
<feature type="compositionally biased region" description="Basic residues" evidence="1">
    <location>
        <begin position="306"/>
        <end position="320"/>
    </location>
</feature>
<organism evidence="2 3">
    <name type="scientific">Sphaerosporella brunnea</name>
    <dbReference type="NCBI Taxonomy" id="1250544"/>
    <lineage>
        <taxon>Eukaryota</taxon>
        <taxon>Fungi</taxon>
        <taxon>Dikarya</taxon>
        <taxon>Ascomycota</taxon>
        <taxon>Pezizomycotina</taxon>
        <taxon>Pezizomycetes</taxon>
        <taxon>Pezizales</taxon>
        <taxon>Pyronemataceae</taxon>
        <taxon>Sphaerosporella</taxon>
    </lineage>
</organism>
<accession>A0A5J5F5F4</accession>
<dbReference type="EMBL" id="VXIS01000035">
    <property type="protein sequence ID" value="KAA8911466.1"/>
    <property type="molecule type" value="Genomic_DNA"/>
</dbReference>
<dbReference type="AlphaFoldDB" id="A0A5J5F5F4"/>
<comment type="caution">
    <text evidence="2">The sequence shown here is derived from an EMBL/GenBank/DDBJ whole genome shotgun (WGS) entry which is preliminary data.</text>
</comment>
<protein>
    <submittedName>
        <fullName evidence="2">Uncharacterized protein</fullName>
    </submittedName>
</protein>
<feature type="region of interest" description="Disordered" evidence="1">
    <location>
        <begin position="52"/>
        <end position="82"/>
    </location>
</feature>
<feature type="compositionally biased region" description="Basic and acidic residues" evidence="1">
    <location>
        <begin position="260"/>
        <end position="280"/>
    </location>
</feature>
<gene>
    <name evidence="2" type="ORF">FN846DRAFT_887779</name>
</gene>
<sequence length="351" mass="39110">MNRAQYELNVVCADRANRWAITAIIEQIPGARTSRSPGGFCAEFTLEAEIQAGGSIDEGPGDEKARDTAKDSSLGQPEASKDASGVTRLGIYVKTRSFIPNVVSDHENQSGFVFEMMNDEGSRTNIMFIGLVEFTTFLRQVAKGNVGRDDDGNAIIERVWFCRKEKTFASGVEASTMRAAFMYEITASHGMVHIMIMSNHDYRVAFLQRCAKGLVNMDNEFTLQEVWVSEHYFTPEELAFRKSGHLIDDSEDEELWKEVADGENDTKGEDETKGENETKENTTGATKSESSRGTHTSKPTPEKSNKGPKKKANPGGKKQRNQVTQQPGMLTLAKFRGWFSILRLDARITLR</sequence>